<evidence type="ECO:0000313" key="1">
    <source>
        <dbReference type="EMBL" id="KAI0055044.1"/>
    </source>
</evidence>
<dbReference type="Proteomes" id="UP000814140">
    <property type="component" value="Unassembled WGS sequence"/>
</dbReference>
<dbReference type="EMBL" id="MU277316">
    <property type="protein sequence ID" value="KAI0055044.1"/>
    <property type="molecule type" value="Genomic_DNA"/>
</dbReference>
<organism evidence="1 2">
    <name type="scientific">Artomyces pyxidatus</name>
    <dbReference type="NCBI Taxonomy" id="48021"/>
    <lineage>
        <taxon>Eukaryota</taxon>
        <taxon>Fungi</taxon>
        <taxon>Dikarya</taxon>
        <taxon>Basidiomycota</taxon>
        <taxon>Agaricomycotina</taxon>
        <taxon>Agaricomycetes</taxon>
        <taxon>Russulales</taxon>
        <taxon>Auriscalpiaceae</taxon>
        <taxon>Artomyces</taxon>
    </lineage>
</organism>
<proteinExistence type="predicted"/>
<keyword evidence="2" id="KW-1185">Reference proteome</keyword>
<gene>
    <name evidence="1" type="ORF">BV25DRAFT_1922140</name>
</gene>
<reference evidence="1" key="1">
    <citation type="submission" date="2021-03" db="EMBL/GenBank/DDBJ databases">
        <authorList>
            <consortium name="DOE Joint Genome Institute"/>
            <person name="Ahrendt S."/>
            <person name="Looney B.P."/>
            <person name="Miyauchi S."/>
            <person name="Morin E."/>
            <person name="Drula E."/>
            <person name="Courty P.E."/>
            <person name="Chicoki N."/>
            <person name="Fauchery L."/>
            <person name="Kohler A."/>
            <person name="Kuo A."/>
            <person name="Labutti K."/>
            <person name="Pangilinan J."/>
            <person name="Lipzen A."/>
            <person name="Riley R."/>
            <person name="Andreopoulos W."/>
            <person name="He G."/>
            <person name="Johnson J."/>
            <person name="Barry K.W."/>
            <person name="Grigoriev I.V."/>
            <person name="Nagy L."/>
            <person name="Hibbett D."/>
            <person name="Henrissat B."/>
            <person name="Matheny P.B."/>
            <person name="Labbe J."/>
            <person name="Martin F."/>
        </authorList>
    </citation>
    <scope>NUCLEOTIDE SEQUENCE</scope>
    <source>
        <strain evidence="1">HHB10654</strain>
    </source>
</reference>
<accession>A0ACB8SES0</accession>
<sequence>MSSDLQTHQHIPSLRLLYQAPPGHGPRHSANELPGSGEGGKAQATLLVLKADRHVGTVFESRDLEAIGDGAATLSEGGVVVVTVSGPGASAWASVSMGRSVQRHLGSPEPSRERLPSWTMTFQGRRRGRWKREGKTLSGTTCSFPSSTVQLIVMDRPQAPSLDSDSVKLVASTAGIWDVNFTPSDKSCGRPIHFQVVTLRPEGPEERPPALPPLPTQGPPTPPPTQTAPAEQAHADAAPAPGVDRAEPDAQLSPGRVPEPPAAQPGPAPPAPFRHPSTPPARQDSSSRAGSEADGTALQHPATPKSSGPSRVHWTPKTPSKPPSRSTSNSHANSPLTVSDSEPSQGSSSSSPSHSEKGPTTPQMNALASAGCSIQVEHYLEEHDKRLNEHRPKRKGSEASGRTKGKRADHRAQEKGNKRQRV</sequence>
<reference evidence="1" key="2">
    <citation type="journal article" date="2022" name="New Phytol.">
        <title>Evolutionary transition to the ectomycorrhizal habit in the genomes of a hyperdiverse lineage of mushroom-forming fungi.</title>
        <authorList>
            <person name="Looney B."/>
            <person name="Miyauchi S."/>
            <person name="Morin E."/>
            <person name="Drula E."/>
            <person name="Courty P.E."/>
            <person name="Kohler A."/>
            <person name="Kuo A."/>
            <person name="LaButti K."/>
            <person name="Pangilinan J."/>
            <person name="Lipzen A."/>
            <person name="Riley R."/>
            <person name="Andreopoulos W."/>
            <person name="He G."/>
            <person name="Johnson J."/>
            <person name="Nolan M."/>
            <person name="Tritt A."/>
            <person name="Barry K.W."/>
            <person name="Grigoriev I.V."/>
            <person name="Nagy L.G."/>
            <person name="Hibbett D."/>
            <person name="Henrissat B."/>
            <person name="Matheny P.B."/>
            <person name="Labbe J."/>
            <person name="Martin F.M."/>
        </authorList>
    </citation>
    <scope>NUCLEOTIDE SEQUENCE</scope>
    <source>
        <strain evidence="1">HHB10654</strain>
    </source>
</reference>
<protein>
    <submittedName>
        <fullName evidence="1">Uncharacterized protein</fullName>
    </submittedName>
</protein>
<comment type="caution">
    <text evidence="1">The sequence shown here is derived from an EMBL/GenBank/DDBJ whole genome shotgun (WGS) entry which is preliminary data.</text>
</comment>
<evidence type="ECO:0000313" key="2">
    <source>
        <dbReference type="Proteomes" id="UP000814140"/>
    </source>
</evidence>
<name>A0ACB8SES0_9AGAM</name>